<dbReference type="AlphaFoldDB" id="A0A1X7T5A2"/>
<dbReference type="OMA" id="KLMEHIM"/>
<proteinExistence type="predicted"/>
<dbReference type="PANTHER" id="PTHR47510">
    <property type="entry name" value="REVERSE TRANSCRIPTASE DOMAIN-CONTAINING PROTEIN"/>
    <property type="match status" value="1"/>
</dbReference>
<dbReference type="EnsemblMetazoa" id="Aqu2.1.09663_001">
    <property type="protein sequence ID" value="Aqu2.1.09663_001"/>
    <property type="gene ID" value="Aqu2.1.09663"/>
</dbReference>
<dbReference type="eggNOG" id="KOG1075">
    <property type="taxonomic scope" value="Eukaryota"/>
</dbReference>
<dbReference type="InterPro" id="IPR000477">
    <property type="entry name" value="RT_dom"/>
</dbReference>
<protein>
    <recommendedName>
        <fullName evidence="1">Reverse transcriptase domain-containing protein</fullName>
    </recommendedName>
</protein>
<reference evidence="2" key="1">
    <citation type="submission" date="2017-05" db="UniProtKB">
        <authorList>
            <consortium name="EnsemblMetazoa"/>
        </authorList>
    </citation>
    <scope>IDENTIFICATION</scope>
</reference>
<dbReference type="SUPFAM" id="SSF56672">
    <property type="entry name" value="DNA/RNA polymerases"/>
    <property type="match status" value="1"/>
</dbReference>
<evidence type="ECO:0000313" key="2">
    <source>
        <dbReference type="EnsemblMetazoa" id="Aqu2.1.09663_001"/>
    </source>
</evidence>
<name>A0A1X7T5A2_AMPQE</name>
<dbReference type="InterPro" id="IPR043502">
    <property type="entry name" value="DNA/RNA_pol_sf"/>
</dbReference>
<evidence type="ECO:0000259" key="1">
    <source>
        <dbReference type="Pfam" id="PF00078"/>
    </source>
</evidence>
<dbReference type="PANTHER" id="PTHR47510:SF3">
    <property type="entry name" value="ENDO_EXONUCLEASE_PHOSPHATASE DOMAIN-CONTAINING PROTEIN"/>
    <property type="match status" value="1"/>
</dbReference>
<dbReference type="STRING" id="400682.A0A1X7T5A2"/>
<feature type="domain" description="Reverse transcriptase" evidence="1">
    <location>
        <begin position="70"/>
        <end position="161"/>
    </location>
</feature>
<organism evidence="2">
    <name type="scientific">Amphimedon queenslandica</name>
    <name type="common">Sponge</name>
    <dbReference type="NCBI Taxonomy" id="400682"/>
    <lineage>
        <taxon>Eukaryota</taxon>
        <taxon>Metazoa</taxon>
        <taxon>Porifera</taxon>
        <taxon>Demospongiae</taxon>
        <taxon>Heteroscleromorpha</taxon>
        <taxon>Haplosclerida</taxon>
        <taxon>Niphatidae</taxon>
        <taxon>Amphimedon</taxon>
    </lineage>
</organism>
<dbReference type="Pfam" id="PF00078">
    <property type="entry name" value="RVT_1"/>
    <property type="match status" value="1"/>
</dbReference>
<dbReference type="InParanoid" id="A0A1X7T5A2"/>
<sequence>SSDLLCSQTDIIKIISDLPVQTSPGPDHITSLLLKSTAHSISFPLQHIFNLSISTGIFPSQWKLSLVTPIPKTNPPSSSPTDYRPISLLSLVSKVLERHIFSILLDHLFSNNLISDSQFGFLPQRSTTSALINVSHHILSHLDCSTAVCGVFLDVKKAFDS</sequence>
<accession>A0A1X7T5A2</accession>